<dbReference type="AlphaFoldDB" id="A0A183VAR9"/>
<dbReference type="EMBL" id="UYWY01024850">
    <property type="protein sequence ID" value="VDM49160.1"/>
    <property type="molecule type" value="Genomic_DNA"/>
</dbReference>
<dbReference type="Proteomes" id="UP000050794">
    <property type="component" value="Unassembled WGS sequence"/>
</dbReference>
<evidence type="ECO:0000259" key="1">
    <source>
        <dbReference type="PROSITE" id="PS50815"/>
    </source>
</evidence>
<protein>
    <submittedName>
        <fullName evidence="4">HORMA domain-containing protein</fullName>
    </submittedName>
</protein>
<dbReference type="Pfam" id="PF02301">
    <property type="entry name" value="HORMA"/>
    <property type="match status" value="1"/>
</dbReference>
<accession>A0A183VAR9</accession>
<dbReference type="PROSITE" id="PS50815">
    <property type="entry name" value="HORMA"/>
    <property type="match status" value="1"/>
</dbReference>
<reference evidence="2 3" key="2">
    <citation type="submission" date="2018-11" db="EMBL/GenBank/DDBJ databases">
        <authorList>
            <consortium name="Pathogen Informatics"/>
        </authorList>
    </citation>
    <scope>NUCLEOTIDE SEQUENCE [LARGE SCALE GENOMIC DNA]</scope>
</reference>
<proteinExistence type="predicted"/>
<keyword evidence="3" id="KW-1185">Reference proteome</keyword>
<name>A0A183VAR9_TOXCA</name>
<feature type="domain" description="HORMA" evidence="1">
    <location>
        <begin position="56"/>
        <end position="267"/>
    </location>
</feature>
<sequence>MFEHCERCMVGTDHASGDNTDRMVNKSQIGRCLARSTPIKKNIGWEATFPGAPEGEISAVFMKRVVFALASGFLSRRGLLPPSAFKDRRVEYLRLSMLNTKTAMGSALGEYLKGSLEALDLGYVSEICSSLNMTLSKMLKQISIIVTQSDNYQNDEALEVFIFRFSYSDSRQESSMTREKRPILYHGVASVRKQIAYAVQRIRALSEFLPALPDGCYTNIKLTYYDPRRGHFNLRGDANRHCVLAHVQPSADDHVEKGEARGCGSAV</sequence>
<reference evidence="4" key="1">
    <citation type="submission" date="2016-06" db="UniProtKB">
        <authorList>
            <consortium name="WormBaseParasite"/>
        </authorList>
    </citation>
    <scope>IDENTIFICATION</scope>
</reference>
<evidence type="ECO:0000313" key="3">
    <source>
        <dbReference type="Proteomes" id="UP000050794"/>
    </source>
</evidence>
<dbReference type="SUPFAM" id="SSF56019">
    <property type="entry name" value="The spindle assembly checkpoint protein mad2"/>
    <property type="match status" value="1"/>
</dbReference>
<evidence type="ECO:0000313" key="4">
    <source>
        <dbReference type="WBParaSite" id="TCNE_0001784001-mRNA-1"/>
    </source>
</evidence>
<gene>
    <name evidence="2" type="ORF">TCNE_LOCUS17839</name>
</gene>
<dbReference type="InterPro" id="IPR003511">
    <property type="entry name" value="HORMA_dom"/>
</dbReference>
<dbReference type="Gene3D" id="3.30.900.10">
    <property type="entry name" value="HORMA domain"/>
    <property type="match status" value="1"/>
</dbReference>
<evidence type="ECO:0000313" key="2">
    <source>
        <dbReference type="EMBL" id="VDM49160.1"/>
    </source>
</evidence>
<dbReference type="WBParaSite" id="TCNE_0001784001-mRNA-1">
    <property type="protein sequence ID" value="TCNE_0001784001-mRNA-1"/>
    <property type="gene ID" value="TCNE_0001784001"/>
</dbReference>
<organism evidence="3 4">
    <name type="scientific">Toxocara canis</name>
    <name type="common">Canine roundworm</name>
    <dbReference type="NCBI Taxonomy" id="6265"/>
    <lineage>
        <taxon>Eukaryota</taxon>
        <taxon>Metazoa</taxon>
        <taxon>Ecdysozoa</taxon>
        <taxon>Nematoda</taxon>
        <taxon>Chromadorea</taxon>
        <taxon>Rhabditida</taxon>
        <taxon>Spirurina</taxon>
        <taxon>Ascaridomorpha</taxon>
        <taxon>Ascaridoidea</taxon>
        <taxon>Toxocaridae</taxon>
        <taxon>Toxocara</taxon>
    </lineage>
</organism>
<dbReference type="InterPro" id="IPR036570">
    <property type="entry name" value="HORMA_dom_sf"/>
</dbReference>